<keyword evidence="5" id="KW-1185">Reference proteome</keyword>
<gene>
    <name evidence="4" type="ORF">AB0K40_08190</name>
</gene>
<name>A0ABV3GYX7_9ACTN</name>
<dbReference type="SMART" id="SM01043">
    <property type="entry name" value="BTAD"/>
    <property type="match status" value="1"/>
</dbReference>
<dbReference type="Gene3D" id="1.25.40.10">
    <property type="entry name" value="Tetratricopeptide repeat domain"/>
    <property type="match status" value="1"/>
</dbReference>
<evidence type="ECO:0000256" key="1">
    <source>
        <dbReference type="ARBA" id="ARBA00023015"/>
    </source>
</evidence>
<reference evidence="4 5" key="1">
    <citation type="submission" date="2024-06" db="EMBL/GenBank/DDBJ databases">
        <title>The Natural Products Discovery Center: Release of the First 8490 Sequenced Strains for Exploring Actinobacteria Biosynthetic Diversity.</title>
        <authorList>
            <person name="Kalkreuter E."/>
            <person name="Kautsar S.A."/>
            <person name="Yang D."/>
            <person name="Bader C.D."/>
            <person name="Teijaro C.N."/>
            <person name="Fluegel L."/>
            <person name="Davis C.M."/>
            <person name="Simpson J.R."/>
            <person name="Lauterbach L."/>
            <person name="Steele A.D."/>
            <person name="Gui C."/>
            <person name="Meng S."/>
            <person name="Li G."/>
            <person name="Viehrig K."/>
            <person name="Ye F."/>
            <person name="Su P."/>
            <person name="Kiefer A.F."/>
            <person name="Nichols A."/>
            <person name="Cepeda A.J."/>
            <person name="Yan W."/>
            <person name="Fan B."/>
            <person name="Jiang Y."/>
            <person name="Adhikari A."/>
            <person name="Zheng C.-J."/>
            <person name="Schuster L."/>
            <person name="Cowan T.M."/>
            <person name="Smanski M.J."/>
            <person name="Chevrette M.G."/>
            <person name="De Carvalho L.P.S."/>
            <person name="Shen B."/>
        </authorList>
    </citation>
    <scope>NUCLEOTIDE SEQUENCE [LARGE SCALE GENOMIC DNA]</scope>
    <source>
        <strain evidence="4 5">NPDC049574</strain>
    </source>
</reference>
<dbReference type="InterPro" id="IPR011990">
    <property type="entry name" value="TPR-like_helical_dom_sf"/>
</dbReference>
<feature type="domain" description="Bacterial transcriptional activator" evidence="3">
    <location>
        <begin position="114"/>
        <end position="254"/>
    </location>
</feature>
<dbReference type="InterPro" id="IPR005158">
    <property type="entry name" value="BTAD"/>
</dbReference>
<sequence length="255" mass="28224">MVLTASQFVVAPGKAKGEVLGAPRLSYGDKEVSFGRAEASDLFALLSTAPEGVSTEGIIETLWAGNGDRGSRLLESAVRQLNQVMRQASGAGTGVRFVVKVRQRRQLAAAYFDVDFWRFEAAFVRTGTVEGRSARLAALQEMLALYRGPLLAGRDDLWVLPLRQAAQRQAVDAAERFAELARKDDPDRAVDVLRLAVERVDPHSEVLWCLLMSIQGELGRLPAVRRSFELLKERMAEIDAVPSAQARQMYERIIR</sequence>
<accession>A0ABV3GYX7</accession>
<keyword evidence="1" id="KW-0805">Transcription regulation</keyword>
<comment type="caution">
    <text evidence="4">The sequence shown here is derived from an EMBL/GenBank/DDBJ whole genome shotgun (WGS) entry which is preliminary data.</text>
</comment>
<proteinExistence type="predicted"/>
<dbReference type="InterPro" id="IPR036388">
    <property type="entry name" value="WH-like_DNA-bd_sf"/>
</dbReference>
<protein>
    <submittedName>
        <fullName evidence="4">Bacterial transcriptional activator domain-containing protein</fullName>
    </submittedName>
</protein>
<evidence type="ECO:0000313" key="4">
    <source>
        <dbReference type="EMBL" id="MEV4285472.1"/>
    </source>
</evidence>
<dbReference type="Pfam" id="PF03704">
    <property type="entry name" value="BTAD"/>
    <property type="match status" value="1"/>
</dbReference>
<dbReference type="PANTHER" id="PTHR35807">
    <property type="entry name" value="TRANSCRIPTIONAL REGULATOR REDD-RELATED"/>
    <property type="match status" value="1"/>
</dbReference>
<evidence type="ECO:0000313" key="5">
    <source>
        <dbReference type="Proteomes" id="UP001552427"/>
    </source>
</evidence>
<dbReference type="InterPro" id="IPR051677">
    <property type="entry name" value="AfsR-DnrI-RedD_regulator"/>
</dbReference>
<dbReference type="RefSeq" id="WP_364446041.1">
    <property type="nucleotide sequence ID" value="NZ_JBFARM010000002.1"/>
</dbReference>
<dbReference type="PANTHER" id="PTHR35807:SF1">
    <property type="entry name" value="TRANSCRIPTIONAL REGULATOR REDD"/>
    <property type="match status" value="1"/>
</dbReference>
<dbReference type="EMBL" id="JBFARM010000002">
    <property type="protein sequence ID" value="MEV4285472.1"/>
    <property type="molecule type" value="Genomic_DNA"/>
</dbReference>
<dbReference type="Gene3D" id="1.10.10.10">
    <property type="entry name" value="Winged helix-like DNA-binding domain superfamily/Winged helix DNA-binding domain"/>
    <property type="match status" value="1"/>
</dbReference>
<evidence type="ECO:0000256" key="2">
    <source>
        <dbReference type="ARBA" id="ARBA00023163"/>
    </source>
</evidence>
<keyword evidence="2" id="KW-0804">Transcription</keyword>
<evidence type="ECO:0000259" key="3">
    <source>
        <dbReference type="SMART" id="SM01043"/>
    </source>
</evidence>
<dbReference type="SUPFAM" id="SSF48452">
    <property type="entry name" value="TPR-like"/>
    <property type="match status" value="1"/>
</dbReference>
<organism evidence="4 5">
    <name type="scientific">Nonomuraea bangladeshensis</name>
    <dbReference type="NCBI Taxonomy" id="404385"/>
    <lineage>
        <taxon>Bacteria</taxon>
        <taxon>Bacillati</taxon>
        <taxon>Actinomycetota</taxon>
        <taxon>Actinomycetes</taxon>
        <taxon>Streptosporangiales</taxon>
        <taxon>Streptosporangiaceae</taxon>
        <taxon>Nonomuraea</taxon>
    </lineage>
</organism>
<dbReference type="Proteomes" id="UP001552427">
    <property type="component" value="Unassembled WGS sequence"/>
</dbReference>